<dbReference type="GO" id="GO:0045292">
    <property type="term" value="P:mRNA cis splicing, via spliceosome"/>
    <property type="evidence" value="ECO:0007669"/>
    <property type="project" value="TreeGrafter"/>
</dbReference>
<keyword evidence="3" id="KW-0175">Coiled coil</keyword>
<dbReference type="SMART" id="SM01050">
    <property type="entry name" value="CactinC_cactus"/>
    <property type="match status" value="1"/>
</dbReference>
<dbReference type="InterPro" id="IPR018816">
    <property type="entry name" value="Cactin_central"/>
</dbReference>
<reference evidence="9" key="1">
    <citation type="submission" date="2017-02" db="UniProtKB">
        <authorList>
            <consortium name="WormBaseParasite"/>
        </authorList>
    </citation>
    <scope>IDENTIFICATION</scope>
</reference>
<comment type="similarity">
    <text evidence="1">Belongs to the CACTIN family.</text>
</comment>
<gene>
    <name evidence="7" type="ORF">EVEC_LOCUS2147</name>
</gene>
<dbReference type="WBParaSite" id="EVEC_0000243901-mRNA-1">
    <property type="protein sequence ID" value="EVEC_0000243901-mRNA-1"/>
    <property type="gene ID" value="EVEC_0000243901"/>
</dbReference>
<dbReference type="PANTHER" id="PTHR21737:SF4">
    <property type="entry name" value="SPLICING FACTOR CACTIN"/>
    <property type="match status" value="1"/>
</dbReference>
<evidence type="ECO:0000256" key="3">
    <source>
        <dbReference type="SAM" id="Coils"/>
    </source>
</evidence>
<dbReference type="InterPro" id="IPR019134">
    <property type="entry name" value="Cactin_C"/>
</dbReference>
<feature type="domain" description="Splicing factor cactin central" evidence="6">
    <location>
        <begin position="153"/>
        <end position="346"/>
    </location>
</feature>
<evidence type="ECO:0000259" key="6">
    <source>
        <dbReference type="Pfam" id="PF10312"/>
    </source>
</evidence>
<dbReference type="Proteomes" id="UP000274131">
    <property type="component" value="Unassembled WGS sequence"/>
</dbReference>
<evidence type="ECO:0000313" key="7">
    <source>
        <dbReference type="EMBL" id="VDD87004.1"/>
    </source>
</evidence>
<dbReference type="GO" id="GO:0005737">
    <property type="term" value="C:cytoplasm"/>
    <property type="evidence" value="ECO:0007669"/>
    <property type="project" value="TreeGrafter"/>
</dbReference>
<feature type="compositionally biased region" description="Polar residues" evidence="4">
    <location>
        <begin position="364"/>
        <end position="375"/>
    </location>
</feature>
<keyword evidence="8" id="KW-1185">Reference proteome</keyword>
<dbReference type="Pfam" id="PF09732">
    <property type="entry name" value="CactinC_cactus"/>
    <property type="match status" value="1"/>
</dbReference>
<dbReference type="AlphaFoldDB" id="A0A0N4UY01"/>
<reference evidence="7 8" key="2">
    <citation type="submission" date="2018-10" db="EMBL/GenBank/DDBJ databases">
        <authorList>
            <consortium name="Pathogen Informatics"/>
        </authorList>
    </citation>
    <scope>NUCLEOTIDE SEQUENCE [LARGE SCALE GENOMIC DNA]</scope>
</reference>
<feature type="coiled-coil region" evidence="3">
    <location>
        <begin position="23"/>
        <end position="53"/>
    </location>
</feature>
<evidence type="ECO:0000256" key="2">
    <source>
        <dbReference type="ARBA" id="ARBA00034534"/>
    </source>
</evidence>
<feature type="domain" description="Splicing factor Cactin C-terminal" evidence="5">
    <location>
        <begin position="538"/>
        <end position="661"/>
    </location>
</feature>
<evidence type="ECO:0000256" key="1">
    <source>
        <dbReference type="ARBA" id="ARBA00006895"/>
    </source>
</evidence>
<protein>
    <recommendedName>
        <fullName evidence="2">Splicing factor Cactin</fullName>
    </recommendedName>
</protein>
<dbReference type="PANTHER" id="PTHR21737">
    <property type="entry name" value="POLYGLUTAMINE BINDING PROTEIN 1/MARVEL MEMBRANE-ASSOCIATING DOMAIN CONTAINING 3"/>
    <property type="match status" value="1"/>
</dbReference>
<feature type="compositionally biased region" description="Polar residues" evidence="4">
    <location>
        <begin position="389"/>
        <end position="401"/>
    </location>
</feature>
<evidence type="ECO:0000313" key="9">
    <source>
        <dbReference type="WBParaSite" id="EVEC_0000243901-mRNA-1"/>
    </source>
</evidence>
<accession>A0A0N4UY01</accession>
<name>A0A0N4UY01_ENTVE</name>
<dbReference type="STRING" id="51028.A0A0N4UY01"/>
<dbReference type="Pfam" id="PF10312">
    <property type="entry name" value="Cactin_mid"/>
    <property type="match status" value="1"/>
</dbReference>
<evidence type="ECO:0000256" key="4">
    <source>
        <dbReference type="SAM" id="MobiDB-lite"/>
    </source>
</evidence>
<evidence type="ECO:0000259" key="5">
    <source>
        <dbReference type="Pfam" id="PF09732"/>
    </source>
</evidence>
<dbReference type="EMBL" id="UXUI01007326">
    <property type="protein sequence ID" value="VDD87004.1"/>
    <property type="molecule type" value="Genomic_DNA"/>
</dbReference>
<sequence>MKEIAKNGNGEDLEVKGSFDKRLDELRREKKRQKKLRKERIKASETLEEKRARRVAKKLRKEEKRKAKIDSLLPEGADYTNLNNPFNDPHLTQTFIWTKKLEAEGLANLPMRDLEKLNRERIRKNFAEMEDLKRNREAREAAREDLEMIRRDEERRGNFTWEQTEEMFHLNQAKLRSKIRLREGRGKPIDYLARYIRYDDGDGKKDDERGTGEDDEYDLEVPLVYLHGLTTKDLEDLLEDIKVYIRIDQPKNLSWWLDFRTVVNGELRKLSDDVRTSSLRDSIHGSVQQDVTRILTGKSLGELAQLESQIKKKIHEGREGTDVAYWESLLTHLQVHMAKGRICKRHNEILKFRLKKMKEEQMLDLSQQGTSTRTKNMVVEKNQNEPDSSKQPSGKTKTSYSRVLDDLDAADEEAKEQKWRHVAFFSINSDFNSLGFLEELLTEEEMEAVTLEMYERGCYSPVYGDEKQAMPGIEILNEAEDERKRIEARLKYRDESGTDSISYSAEEREMLAIAKKGMDSDESSFAVEAPLEAQTFLWSEKYRPRKPRYFNRVHTGFEWNKYNQTHYDMDNPPPKIVQGYRFNIFYPDLLDVTETPSFTVTPCDDPDFAVLRFHSGPPYEDIAFKIVNREWEISHKHGYKCQFANGIFQLWFFFKRYRYRR</sequence>
<organism evidence="9">
    <name type="scientific">Enterobius vermicularis</name>
    <name type="common">Human pinworm</name>
    <dbReference type="NCBI Taxonomy" id="51028"/>
    <lineage>
        <taxon>Eukaryota</taxon>
        <taxon>Metazoa</taxon>
        <taxon>Ecdysozoa</taxon>
        <taxon>Nematoda</taxon>
        <taxon>Chromadorea</taxon>
        <taxon>Rhabditida</taxon>
        <taxon>Spirurina</taxon>
        <taxon>Oxyuridomorpha</taxon>
        <taxon>Oxyuroidea</taxon>
        <taxon>Oxyuridae</taxon>
        <taxon>Enterobius</taxon>
    </lineage>
</organism>
<dbReference type="GO" id="GO:0005681">
    <property type="term" value="C:spliceosomal complex"/>
    <property type="evidence" value="ECO:0007669"/>
    <property type="project" value="TreeGrafter"/>
</dbReference>
<feature type="region of interest" description="Disordered" evidence="4">
    <location>
        <begin position="363"/>
        <end position="401"/>
    </location>
</feature>
<dbReference type="OrthoDB" id="265955at2759"/>
<proteinExistence type="inferred from homology"/>
<evidence type="ECO:0000313" key="8">
    <source>
        <dbReference type="Proteomes" id="UP000274131"/>
    </source>
</evidence>